<reference evidence="2 3" key="1">
    <citation type="submission" date="2016-05" db="EMBL/GenBank/DDBJ databases">
        <title>Niabella ginsenosidivorans BS26 whole genome sequencing.</title>
        <authorList>
            <person name="Im W.T."/>
            <person name="Siddiqi M.Z."/>
        </authorList>
    </citation>
    <scope>NUCLEOTIDE SEQUENCE [LARGE SCALE GENOMIC DNA]</scope>
    <source>
        <strain evidence="2 3">BS26</strain>
    </source>
</reference>
<dbReference type="Pfam" id="PF13481">
    <property type="entry name" value="AAA_25"/>
    <property type="match status" value="1"/>
</dbReference>
<dbReference type="STRING" id="1176587.A8C56_02995"/>
<dbReference type="EMBL" id="CP015772">
    <property type="protein sequence ID" value="ANH80088.1"/>
    <property type="molecule type" value="Genomic_DNA"/>
</dbReference>
<dbReference type="KEGG" id="nia:A8C56_02995"/>
<protein>
    <submittedName>
        <fullName evidence="2">Uncharacterized protein</fullName>
    </submittedName>
</protein>
<evidence type="ECO:0000256" key="1">
    <source>
        <dbReference type="SAM" id="MobiDB-lite"/>
    </source>
</evidence>
<dbReference type="OrthoDB" id="679762at2"/>
<keyword evidence="3" id="KW-1185">Reference proteome</keyword>
<dbReference type="InterPro" id="IPR027417">
    <property type="entry name" value="P-loop_NTPase"/>
</dbReference>
<feature type="region of interest" description="Disordered" evidence="1">
    <location>
        <begin position="1"/>
        <end position="29"/>
    </location>
</feature>
<organism evidence="2 3">
    <name type="scientific">Niabella ginsenosidivorans</name>
    <dbReference type="NCBI Taxonomy" id="1176587"/>
    <lineage>
        <taxon>Bacteria</taxon>
        <taxon>Pseudomonadati</taxon>
        <taxon>Bacteroidota</taxon>
        <taxon>Chitinophagia</taxon>
        <taxon>Chitinophagales</taxon>
        <taxon>Chitinophagaceae</taxon>
        <taxon>Niabella</taxon>
    </lineage>
</organism>
<dbReference type="SUPFAM" id="SSF52540">
    <property type="entry name" value="P-loop containing nucleoside triphosphate hydrolases"/>
    <property type="match status" value="1"/>
</dbReference>
<name>A0A1A9HXE5_9BACT</name>
<evidence type="ECO:0000313" key="3">
    <source>
        <dbReference type="Proteomes" id="UP000077667"/>
    </source>
</evidence>
<sequence length="396" mass="43771">MHKATDEQIRKETDRLRSLNARLDNEKEAKRKAPVMALDAFMGESLPNPPPDISNPRQLSNFEHLRITSEKDYPNNEPVITWDGSGIAAPGNITAISAQAKAGKTAFVTMLLSGAISTGGFCDLFGQINVLVNDSRKAVIVFDTEQAEADQQYNVRTTLKRAGLSNTPDHLLSYNIRQLQLSEYRQTTDAICEAANSHFGGIHSIYIDGVADYIKDVNSVEQATEIREYFTLLSIRYQCPVILVIHQNPGSNKERGHLGSEIQRKCYGIINITKDGDISTAKNSFSRKAGELETICFKYSSEYGYHVEVEAPVNDAQASKLERIKTSIKTVLKPLDTTSYMDLVRSIVGSTACGEATAKRYISVAEANKWVSKGEDGKYRLAQSVSVSTGINQYQT</sequence>
<dbReference type="RefSeq" id="WP_067751874.1">
    <property type="nucleotide sequence ID" value="NZ_CP015772.1"/>
</dbReference>
<dbReference type="Proteomes" id="UP000077667">
    <property type="component" value="Chromosome"/>
</dbReference>
<accession>A0A1A9HXE5</accession>
<dbReference type="Gene3D" id="3.40.50.300">
    <property type="entry name" value="P-loop containing nucleotide triphosphate hydrolases"/>
    <property type="match status" value="1"/>
</dbReference>
<proteinExistence type="predicted"/>
<gene>
    <name evidence="2" type="ORF">A8C56_02995</name>
</gene>
<evidence type="ECO:0000313" key="2">
    <source>
        <dbReference type="EMBL" id="ANH80088.1"/>
    </source>
</evidence>
<dbReference type="AlphaFoldDB" id="A0A1A9HXE5"/>